<dbReference type="HOGENOM" id="CLU_141932_3_2_7"/>
<evidence type="ECO:0000256" key="2">
    <source>
        <dbReference type="ARBA" id="ARBA00012150"/>
    </source>
</evidence>
<dbReference type="EMBL" id="CP002431">
    <property type="protein sequence ID" value="ADU63824.1"/>
    <property type="molecule type" value="Genomic_DNA"/>
</dbReference>
<dbReference type="InterPro" id="IPR017968">
    <property type="entry name" value="Acylphosphatase_CS"/>
</dbReference>
<dbReference type="InterPro" id="IPR001792">
    <property type="entry name" value="Acylphosphatase-like_dom"/>
</dbReference>
<evidence type="ECO:0000256" key="6">
    <source>
        <dbReference type="RuleBase" id="RU004168"/>
    </source>
</evidence>
<dbReference type="PROSITE" id="PS00151">
    <property type="entry name" value="ACYLPHOSPHATASE_2"/>
    <property type="match status" value="1"/>
</dbReference>
<evidence type="ECO:0000259" key="7">
    <source>
        <dbReference type="PROSITE" id="PS51160"/>
    </source>
</evidence>
<comment type="similarity">
    <text evidence="1 6">Belongs to the acylphosphatase family.</text>
</comment>
<name>E6VY10_PSEA9</name>
<dbReference type="eggNOG" id="COG1254">
    <property type="taxonomic scope" value="Bacteria"/>
</dbReference>
<proteinExistence type="inferred from homology"/>
<evidence type="ECO:0000313" key="9">
    <source>
        <dbReference type="Proteomes" id="UP000002191"/>
    </source>
</evidence>
<feature type="active site" evidence="4">
    <location>
        <position position="18"/>
    </location>
</feature>
<comment type="catalytic activity">
    <reaction evidence="3 4 5">
        <text>an acyl phosphate + H2O = a carboxylate + phosphate + H(+)</text>
        <dbReference type="Rhea" id="RHEA:14965"/>
        <dbReference type="ChEBI" id="CHEBI:15377"/>
        <dbReference type="ChEBI" id="CHEBI:15378"/>
        <dbReference type="ChEBI" id="CHEBI:29067"/>
        <dbReference type="ChEBI" id="CHEBI:43474"/>
        <dbReference type="ChEBI" id="CHEBI:59918"/>
        <dbReference type="EC" id="3.6.1.7"/>
    </reaction>
</comment>
<dbReference type="RefSeq" id="WP_013515727.1">
    <property type="nucleotide sequence ID" value="NC_014844.1"/>
</dbReference>
<feature type="active site" evidence="4">
    <location>
        <position position="36"/>
    </location>
</feature>
<accession>E6VY10</accession>
<evidence type="ECO:0000313" key="8">
    <source>
        <dbReference type="EMBL" id="ADU63824.1"/>
    </source>
</evidence>
<sequence length="90" mass="10033">MKEAHCTVHGKVQGVWFRAWTADMALELGVTGWVRNRPDGSVETVGQGGAEALERFVERLHQGPPLARVTRVDTDWRQADEPFTRFSVAG</sequence>
<gene>
    <name evidence="8" type="ordered locus">Daes_2828</name>
</gene>
<dbReference type="OrthoDB" id="5295388at2"/>
<organism evidence="8 9">
    <name type="scientific">Pseudodesulfovibrio aespoeensis (strain ATCC 700646 / DSM 10631 / Aspo-2)</name>
    <name type="common">Desulfovibrio aespoeensis</name>
    <dbReference type="NCBI Taxonomy" id="643562"/>
    <lineage>
        <taxon>Bacteria</taxon>
        <taxon>Pseudomonadati</taxon>
        <taxon>Thermodesulfobacteriota</taxon>
        <taxon>Desulfovibrionia</taxon>
        <taxon>Desulfovibrionales</taxon>
        <taxon>Desulfovibrionaceae</taxon>
    </lineage>
</organism>
<dbReference type="PANTHER" id="PTHR47268">
    <property type="entry name" value="ACYLPHOSPHATASE"/>
    <property type="match status" value="1"/>
</dbReference>
<dbReference type="SUPFAM" id="SSF54975">
    <property type="entry name" value="Acylphosphatase/BLUF domain-like"/>
    <property type="match status" value="1"/>
</dbReference>
<dbReference type="PANTHER" id="PTHR47268:SF4">
    <property type="entry name" value="ACYLPHOSPHATASE"/>
    <property type="match status" value="1"/>
</dbReference>
<evidence type="ECO:0000256" key="4">
    <source>
        <dbReference type="PROSITE-ProRule" id="PRU00520"/>
    </source>
</evidence>
<feature type="domain" description="Acylphosphatase-like" evidence="7">
    <location>
        <begin position="3"/>
        <end position="90"/>
    </location>
</feature>
<dbReference type="InterPro" id="IPR036046">
    <property type="entry name" value="Acylphosphatase-like_dom_sf"/>
</dbReference>
<dbReference type="AlphaFoldDB" id="E6VY10"/>
<evidence type="ECO:0000256" key="3">
    <source>
        <dbReference type="ARBA" id="ARBA00047645"/>
    </source>
</evidence>
<dbReference type="InterPro" id="IPR020456">
    <property type="entry name" value="Acylphosphatase"/>
</dbReference>
<dbReference type="EC" id="3.6.1.7" evidence="2 4"/>
<dbReference type="KEGG" id="das:Daes_2828"/>
<dbReference type="PRINTS" id="PR00112">
    <property type="entry name" value="ACYLPHPHTASE"/>
</dbReference>
<dbReference type="Pfam" id="PF00708">
    <property type="entry name" value="Acylphosphatase"/>
    <property type="match status" value="1"/>
</dbReference>
<reference evidence="8 9" key="2">
    <citation type="journal article" date="2014" name="Genome Announc.">
        <title>Complete Genome Sequence of the Subsurface, Mesophilic Sulfate-Reducing Bacterium Desulfovibrio aespoeensis Aspo-2.</title>
        <authorList>
            <person name="Pedersen K."/>
            <person name="Bengtsson A."/>
            <person name="Edlund J."/>
            <person name="Rabe L."/>
            <person name="Hazen T."/>
            <person name="Chakraborty R."/>
            <person name="Goodwin L."/>
            <person name="Shapiro N."/>
        </authorList>
    </citation>
    <scope>NUCLEOTIDE SEQUENCE [LARGE SCALE GENOMIC DNA]</scope>
    <source>
        <strain evidence="9">ATCC 700646 / DSM 10631 / Aspo-2</strain>
    </source>
</reference>
<keyword evidence="9" id="KW-1185">Reference proteome</keyword>
<evidence type="ECO:0000256" key="1">
    <source>
        <dbReference type="ARBA" id="ARBA00005614"/>
    </source>
</evidence>
<dbReference type="PROSITE" id="PS00150">
    <property type="entry name" value="ACYLPHOSPHATASE_1"/>
    <property type="match status" value="1"/>
</dbReference>
<dbReference type="STRING" id="643562.Daes_2828"/>
<reference evidence="9" key="1">
    <citation type="submission" date="2010-12" db="EMBL/GenBank/DDBJ databases">
        <title>Complete sequence of Desulfovibrio aespoeensis Aspo-2.</title>
        <authorList>
            <consortium name="US DOE Joint Genome Institute"/>
            <person name="Lucas S."/>
            <person name="Copeland A."/>
            <person name="Lapidus A."/>
            <person name="Cheng J.-F."/>
            <person name="Goodwin L."/>
            <person name="Pitluck S."/>
            <person name="Chertkov O."/>
            <person name="Misra M."/>
            <person name="Detter J.C."/>
            <person name="Han C."/>
            <person name="Tapia R."/>
            <person name="Land M."/>
            <person name="Hauser L."/>
            <person name="Kyrpides N."/>
            <person name="Ivanova N."/>
            <person name="Ovchinnikova G."/>
            <person name="Pedersen K."/>
            <person name="Jagevall S."/>
            <person name="Hazen T."/>
            <person name="Woyke T."/>
        </authorList>
    </citation>
    <scope>NUCLEOTIDE SEQUENCE [LARGE SCALE GENOMIC DNA]</scope>
    <source>
        <strain evidence="9">ATCC 700646 / DSM 10631 / Aspo-2</strain>
    </source>
</reference>
<dbReference type="Proteomes" id="UP000002191">
    <property type="component" value="Chromosome"/>
</dbReference>
<protein>
    <recommendedName>
        <fullName evidence="2 4">Acylphosphatase</fullName>
        <ecNumber evidence="2 4">3.6.1.7</ecNumber>
    </recommendedName>
</protein>
<dbReference type="GO" id="GO:0003998">
    <property type="term" value="F:acylphosphatase activity"/>
    <property type="evidence" value="ECO:0007669"/>
    <property type="project" value="UniProtKB-EC"/>
</dbReference>
<keyword evidence="4 5" id="KW-0378">Hydrolase</keyword>
<dbReference type="PROSITE" id="PS51160">
    <property type="entry name" value="ACYLPHOSPHATASE_3"/>
    <property type="match status" value="1"/>
</dbReference>
<evidence type="ECO:0000256" key="5">
    <source>
        <dbReference type="RuleBase" id="RU000553"/>
    </source>
</evidence>
<dbReference type="Gene3D" id="3.30.70.100">
    <property type="match status" value="1"/>
</dbReference>